<feature type="chain" id="PRO_5046714090" evidence="2">
    <location>
        <begin position="26"/>
        <end position="216"/>
    </location>
</feature>
<dbReference type="RefSeq" id="WP_380229658.1">
    <property type="nucleotide sequence ID" value="NZ_JBHSOF010000075.1"/>
</dbReference>
<evidence type="ECO:0000313" key="4">
    <source>
        <dbReference type="Proteomes" id="UP001595975"/>
    </source>
</evidence>
<name>A0ABW0XFY6_9ACTN</name>
<evidence type="ECO:0000256" key="2">
    <source>
        <dbReference type="SAM" id="SignalP"/>
    </source>
</evidence>
<keyword evidence="2" id="KW-0732">Signal</keyword>
<protein>
    <submittedName>
        <fullName evidence="3">DUF461 domain-containing protein</fullName>
    </submittedName>
</protein>
<gene>
    <name evidence="3" type="ORF">ACFP3U_34170</name>
</gene>
<feature type="region of interest" description="Disordered" evidence="1">
    <location>
        <begin position="176"/>
        <end position="216"/>
    </location>
</feature>
<organism evidence="3 4">
    <name type="scientific">Kitasatospora misakiensis</name>
    <dbReference type="NCBI Taxonomy" id="67330"/>
    <lineage>
        <taxon>Bacteria</taxon>
        <taxon>Bacillati</taxon>
        <taxon>Actinomycetota</taxon>
        <taxon>Actinomycetes</taxon>
        <taxon>Kitasatosporales</taxon>
        <taxon>Streptomycetaceae</taxon>
        <taxon>Kitasatospora</taxon>
    </lineage>
</organism>
<proteinExistence type="predicted"/>
<dbReference type="EMBL" id="JBHSOF010000075">
    <property type="protein sequence ID" value="MFC5667999.1"/>
    <property type="molecule type" value="Genomic_DNA"/>
</dbReference>
<feature type="signal peptide" evidence="2">
    <location>
        <begin position="1"/>
        <end position="25"/>
    </location>
</feature>
<comment type="caution">
    <text evidence="3">The sequence shown here is derived from an EMBL/GenBank/DDBJ whole genome shotgun (WGS) entry which is preliminary data.</text>
</comment>
<evidence type="ECO:0000313" key="3">
    <source>
        <dbReference type="EMBL" id="MFC5667999.1"/>
    </source>
</evidence>
<reference evidence="4" key="1">
    <citation type="journal article" date="2019" name="Int. J. Syst. Evol. Microbiol.">
        <title>The Global Catalogue of Microorganisms (GCM) 10K type strain sequencing project: providing services to taxonomists for standard genome sequencing and annotation.</title>
        <authorList>
            <consortium name="The Broad Institute Genomics Platform"/>
            <consortium name="The Broad Institute Genome Sequencing Center for Infectious Disease"/>
            <person name="Wu L."/>
            <person name="Ma J."/>
        </authorList>
    </citation>
    <scope>NUCLEOTIDE SEQUENCE [LARGE SCALE GENOMIC DNA]</scope>
    <source>
        <strain evidence="4">CGMCC 4.1437</strain>
    </source>
</reference>
<dbReference type="PROSITE" id="PS51257">
    <property type="entry name" value="PROKAR_LIPOPROTEIN"/>
    <property type="match status" value="1"/>
</dbReference>
<accession>A0ABW0XFY6</accession>
<sequence length="216" mass="20773">MSRSLRRGSIAAIAALAIASLSSCAAGNTSATLEIKPDNASATLGTDVRLNNIVVVTGDESSGEHTGPANVTVNISNTGAAPIELQSITVGDGVAATFADDKGAPLPVVLVPAGGAVLLGGPGNPTAKLASATVSVGGYVATSFSFKNHEKLDTEAQVSPNKGLYKGFGPTPAPTVPAAVPPKATAPAAGTTAPAASGTATAPAAGSSTPSAPAAH</sequence>
<evidence type="ECO:0000256" key="1">
    <source>
        <dbReference type="SAM" id="MobiDB-lite"/>
    </source>
</evidence>
<keyword evidence="4" id="KW-1185">Reference proteome</keyword>
<dbReference type="Proteomes" id="UP001595975">
    <property type="component" value="Unassembled WGS sequence"/>
</dbReference>